<dbReference type="EMBL" id="BGZK01002312">
    <property type="protein sequence ID" value="GBP92825.1"/>
    <property type="molecule type" value="Genomic_DNA"/>
</dbReference>
<protein>
    <submittedName>
        <fullName evidence="2">Uncharacterized protein</fullName>
    </submittedName>
</protein>
<feature type="region of interest" description="Disordered" evidence="1">
    <location>
        <begin position="117"/>
        <end position="143"/>
    </location>
</feature>
<dbReference type="Proteomes" id="UP000299102">
    <property type="component" value="Unassembled WGS sequence"/>
</dbReference>
<comment type="caution">
    <text evidence="2">The sequence shown here is derived from an EMBL/GenBank/DDBJ whole genome shotgun (WGS) entry which is preliminary data.</text>
</comment>
<evidence type="ECO:0000313" key="2">
    <source>
        <dbReference type="EMBL" id="GBP92825.1"/>
    </source>
</evidence>
<reference evidence="2 3" key="1">
    <citation type="journal article" date="2019" name="Commun. Biol.">
        <title>The bagworm genome reveals a unique fibroin gene that provides high tensile strength.</title>
        <authorList>
            <person name="Kono N."/>
            <person name="Nakamura H."/>
            <person name="Ohtoshi R."/>
            <person name="Tomita M."/>
            <person name="Numata K."/>
            <person name="Arakawa K."/>
        </authorList>
    </citation>
    <scope>NUCLEOTIDE SEQUENCE [LARGE SCALE GENOMIC DNA]</scope>
</reference>
<evidence type="ECO:0000313" key="3">
    <source>
        <dbReference type="Proteomes" id="UP000299102"/>
    </source>
</evidence>
<proteinExistence type="predicted"/>
<gene>
    <name evidence="2" type="ORF">EVAR_57337_1</name>
</gene>
<dbReference type="AlphaFoldDB" id="A0A4C2A1H2"/>
<sequence>MPPSYVLVSTIEFVFDGANLSLFLTPQQCTRARARLASSSIDADCPENMDHIIRERLHVYARVPRVLGVGNPGSGSKGWTGYRTLYTTLVPSLHSPAYLTTTSGPEGSLDQAMEVHRQPRARSCSQRRPPRCRRRPLCPMTPI</sequence>
<evidence type="ECO:0000256" key="1">
    <source>
        <dbReference type="SAM" id="MobiDB-lite"/>
    </source>
</evidence>
<accession>A0A4C2A1H2</accession>
<organism evidence="2 3">
    <name type="scientific">Eumeta variegata</name>
    <name type="common">Bagworm moth</name>
    <name type="synonym">Eumeta japonica</name>
    <dbReference type="NCBI Taxonomy" id="151549"/>
    <lineage>
        <taxon>Eukaryota</taxon>
        <taxon>Metazoa</taxon>
        <taxon>Ecdysozoa</taxon>
        <taxon>Arthropoda</taxon>
        <taxon>Hexapoda</taxon>
        <taxon>Insecta</taxon>
        <taxon>Pterygota</taxon>
        <taxon>Neoptera</taxon>
        <taxon>Endopterygota</taxon>
        <taxon>Lepidoptera</taxon>
        <taxon>Glossata</taxon>
        <taxon>Ditrysia</taxon>
        <taxon>Tineoidea</taxon>
        <taxon>Psychidae</taxon>
        <taxon>Oiketicinae</taxon>
        <taxon>Eumeta</taxon>
    </lineage>
</organism>
<name>A0A4C2A1H2_EUMVA</name>
<keyword evidence="3" id="KW-1185">Reference proteome</keyword>